<dbReference type="Gene3D" id="1.10.10.10">
    <property type="entry name" value="Winged helix-like DNA-binding domain superfamily/Winged helix DNA-binding domain"/>
    <property type="match status" value="1"/>
</dbReference>
<dbReference type="CDD" id="cd07153">
    <property type="entry name" value="Fur_like"/>
    <property type="match status" value="1"/>
</dbReference>
<dbReference type="GO" id="GO:0003700">
    <property type="term" value="F:DNA-binding transcription factor activity"/>
    <property type="evidence" value="ECO:0007669"/>
    <property type="project" value="InterPro"/>
</dbReference>
<dbReference type="EMBL" id="NDHY01000014">
    <property type="protein sequence ID" value="RIH99720.1"/>
    <property type="molecule type" value="Genomic_DNA"/>
</dbReference>
<dbReference type="InterPro" id="IPR002481">
    <property type="entry name" value="FUR"/>
</dbReference>
<evidence type="ECO:0000256" key="9">
    <source>
        <dbReference type="ARBA" id="ARBA00023125"/>
    </source>
</evidence>
<evidence type="ECO:0000256" key="7">
    <source>
        <dbReference type="ARBA" id="ARBA00022833"/>
    </source>
</evidence>
<evidence type="ECO:0000256" key="1">
    <source>
        <dbReference type="ARBA" id="ARBA00004496"/>
    </source>
</evidence>
<accession>A0A399FUL6</accession>
<keyword evidence="12" id="KW-0408">Iron</keyword>
<dbReference type="GO" id="GO:0008270">
    <property type="term" value="F:zinc ion binding"/>
    <property type="evidence" value="ECO:0007669"/>
    <property type="project" value="TreeGrafter"/>
</dbReference>
<feature type="binding site" evidence="11">
    <location>
        <position position="100"/>
    </location>
    <ligand>
        <name>Zn(2+)</name>
        <dbReference type="ChEBI" id="CHEBI:29105"/>
    </ligand>
</feature>
<dbReference type="GO" id="GO:1900376">
    <property type="term" value="P:regulation of secondary metabolite biosynthetic process"/>
    <property type="evidence" value="ECO:0007669"/>
    <property type="project" value="TreeGrafter"/>
</dbReference>
<keyword evidence="6 11" id="KW-0479">Metal-binding</keyword>
<evidence type="ECO:0000256" key="12">
    <source>
        <dbReference type="PIRSR" id="PIRSR602481-2"/>
    </source>
</evidence>
<gene>
    <name evidence="13" type="ORF">B9J77_04845</name>
</gene>
<dbReference type="AlphaFoldDB" id="A0A399FUL6"/>
<dbReference type="Proteomes" id="UP000266287">
    <property type="component" value="Unassembled WGS sequence"/>
</dbReference>
<feature type="binding site" evidence="11">
    <location>
        <position position="137"/>
    </location>
    <ligand>
        <name>Zn(2+)</name>
        <dbReference type="ChEBI" id="CHEBI:29105"/>
    </ligand>
</feature>
<protein>
    <submittedName>
        <fullName evidence="13">Transcriptional repressor</fullName>
    </submittedName>
</protein>
<dbReference type="PANTHER" id="PTHR33202">
    <property type="entry name" value="ZINC UPTAKE REGULATION PROTEIN"/>
    <property type="match status" value="1"/>
</dbReference>
<dbReference type="InterPro" id="IPR036390">
    <property type="entry name" value="WH_DNA-bd_sf"/>
</dbReference>
<feature type="binding site" evidence="12">
    <location>
        <position position="91"/>
    </location>
    <ligand>
        <name>Fe cation</name>
        <dbReference type="ChEBI" id="CHEBI:24875"/>
    </ligand>
</feature>
<feature type="binding site" evidence="12">
    <location>
        <position position="93"/>
    </location>
    <ligand>
        <name>Fe cation</name>
        <dbReference type="ChEBI" id="CHEBI:24875"/>
    </ligand>
</feature>
<comment type="caution">
    <text evidence="13">The sequence shown here is derived from an EMBL/GenBank/DDBJ whole genome shotgun (WGS) entry which is preliminary data.</text>
</comment>
<keyword evidence="9" id="KW-0238">DNA-binding</keyword>
<feature type="binding site" evidence="12">
    <location>
        <position position="112"/>
    </location>
    <ligand>
        <name>Fe cation</name>
        <dbReference type="ChEBI" id="CHEBI:24875"/>
    </ligand>
</feature>
<organism evidence="13 14">
    <name type="scientific">candidate division NPL-UPA2 bacterium Unc8</name>
    <dbReference type="NCBI Taxonomy" id="1980939"/>
    <lineage>
        <taxon>Bacteria</taxon>
    </lineage>
</organism>
<evidence type="ECO:0000256" key="3">
    <source>
        <dbReference type="ARBA" id="ARBA00011738"/>
    </source>
</evidence>
<comment type="subunit">
    <text evidence="3">Homodimer.</text>
</comment>
<name>A0A399FUL6_UNCN2</name>
<dbReference type="GO" id="GO:0005829">
    <property type="term" value="C:cytosol"/>
    <property type="evidence" value="ECO:0007669"/>
    <property type="project" value="TreeGrafter"/>
</dbReference>
<evidence type="ECO:0000313" key="14">
    <source>
        <dbReference type="Proteomes" id="UP000266287"/>
    </source>
</evidence>
<comment type="cofactor">
    <cofactor evidence="11">
        <name>Zn(2+)</name>
        <dbReference type="ChEBI" id="CHEBI:29105"/>
    </cofactor>
    <text evidence="11">Binds 1 zinc ion per subunit.</text>
</comment>
<evidence type="ECO:0000256" key="10">
    <source>
        <dbReference type="ARBA" id="ARBA00023163"/>
    </source>
</evidence>
<reference evidence="13 14" key="1">
    <citation type="submission" date="2018-08" db="EMBL/GenBank/DDBJ databases">
        <title>Draft genome of candidate division NPL-UPA2 bacterium Unc8 that adapted to ultra-basic serpentinizing groundwater.</title>
        <authorList>
            <person name="Ishii S."/>
            <person name="Suzuki S."/>
            <person name="Nealson K.H."/>
        </authorList>
    </citation>
    <scope>NUCLEOTIDE SEQUENCE [LARGE SCALE GENOMIC DNA]</scope>
    <source>
        <strain evidence="13">Unc8</strain>
    </source>
</reference>
<keyword evidence="10" id="KW-0804">Transcription</keyword>
<keyword evidence="8" id="KW-0805">Transcription regulation</keyword>
<dbReference type="GO" id="GO:0000976">
    <property type="term" value="F:transcription cis-regulatory region binding"/>
    <property type="evidence" value="ECO:0007669"/>
    <property type="project" value="TreeGrafter"/>
</dbReference>
<dbReference type="InterPro" id="IPR036388">
    <property type="entry name" value="WH-like_DNA-bd_sf"/>
</dbReference>
<comment type="subcellular location">
    <subcellularLocation>
        <location evidence="1">Cytoplasm</location>
    </subcellularLocation>
</comment>
<dbReference type="InterPro" id="IPR043135">
    <property type="entry name" value="Fur_C"/>
</dbReference>
<feature type="binding site" evidence="11">
    <location>
        <position position="140"/>
    </location>
    <ligand>
        <name>Zn(2+)</name>
        <dbReference type="ChEBI" id="CHEBI:29105"/>
    </ligand>
</feature>
<evidence type="ECO:0000256" key="4">
    <source>
        <dbReference type="ARBA" id="ARBA00022490"/>
    </source>
</evidence>
<feature type="binding site" evidence="11">
    <location>
        <position position="97"/>
    </location>
    <ligand>
        <name>Zn(2+)</name>
        <dbReference type="ChEBI" id="CHEBI:29105"/>
    </ligand>
</feature>
<dbReference type="Gene3D" id="3.30.1490.190">
    <property type="match status" value="1"/>
</dbReference>
<sequence length="141" mass="17204">MRIEKDKLRDYLRVNGLKFTPQRQLILKEAFSTHRHFEVDDLFIRIRRQDKQIARSTIYRTLRLLLECGLLREVFFEEKHSHYEHILGHEHHDHLLCLKCKRVIEFSNGSIENLQEKVCREHEFQFKGHRLQIMGYCSRCQ</sequence>
<evidence type="ECO:0000256" key="5">
    <source>
        <dbReference type="ARBA" id="ARBA00022491"/>
    </source>
</evidence>
<evidence type="ECO:0000313" key="13">
    <source>
        <dbReference type="EMBL" id="RIH99720.1"/>
    </source>
</evidence>
<proteinExistence type="inferred from homology"/>
<keyword evidence="7 11" id="KW-0862">Zinc</keyword>
<feature type="binding site" evidence="12">
    <location>
        <position position="129"/>
    </location>
    <ligand>
        <name>Fe cation</name>
        <dbReference type="ChEBI" id="CHEBI:24875"/>
    </ligand>
</feature>
<keyword evidence="5" id="KW-0678">Repressor</keyword>
<dbReference type="PANTHER" id="PTHR33202:SF2">
    <property type="entry name" value="FERRIC UPTAKE REGULATION PROTEIN"/>
    <property type="match status" value="1"/>
</dbReference>
<evidence type="ECO:0000256" key="11">
    <source>
        <dbReference type="PIRSR" id="PIRSR602481-1"/>
    </source>
</evidence>
<dbReference type="Pfam" id="PF01475">
    <property type="entry name" value="FUR"/>
    <property type="match status" value="1"/>
</dbReference>
<evidence type="ECO:0000256" key="6">
    <source>
        <dbReference type="ARBA" id="ARBA00022723"/>
    </source>
</evidence>
<dbReference type="SUPFAM" id="SSF46785">
    <property type="entry name" value="Winged helix' DNA-binding domain"/>
    <property type="match status" value="1"/>
</dbReference>
<comment type="similarity">
    <text evidence="2">Belongs to the Fur family.</text>
</comment>
<dbReference type="GO" id="GO:0045892">
    <property type="term" value="P:negative regulation of DNA-templated transcription"/>
    <property type="evidence" value="ECO:0007669"/>
    <property type="project" value="TreeGrafter"/>
</dbReference>
<evidence type="ECO:0000256" key="8">
    <source>
        <dbReference type="ARBA" id="ARBA00023015"/>
    </source>
</evidence>
<keyword evidence="4" id="KW-0963">Cytoplasm</keyword>
<evidence type="ECO:0000256" key="2">
    <source>
        <dbReference type="ARBA" id="ARBA00007957"/>
    </source>
</evidence>
<comment type="cofactor">
    <cofactor evidence="12">
        <name>Mn(2+)</name>
        <dbReference type="ChEBI" id="CHEBI:29035"/>
    </cofactor>
    <cofactor evidence="12">
        <name>Fe(2+)</name>
        <dbReference type="ChEBI" id="CHEBI:29033"/>
    </cofactor>
    <text evidence="12">Binds 1 Mn(2+) or Fe(2+) ion per subunit.</text>
</comment>